<feature type="region of interest" description="Disordered" evidence="6">
    <location>
        <begin position="555"/>
        <end position="575"/>
    </location>
</feature>
<accession>A0ABP1QU25</accession>
<dbReference type="EMBL" id="CAXLJM020000043">
    <property type="protein sequence ID" value="CAL8109923.1"/>
    <property type="molecule type" value="Genomic_DNA"/>
</dbReference>
<keyword evidence="9" id="KW-1185">Reference proteome</keyword>
<evidence type="ECO:0000256" key="1">
    <source>
        <dbReference type="ARBA" id="ARBA00022723"/>
    </source>
</evidence>
<dbReference type="InterPro" id="IPR036236">
    <property type="entry name" value="Znf_C2H2_sf"/>
</dbReference>
<name>A0ABP1QU25_9HEXA</name>
<gene>
    <name evidence="8" type="ORF">ODALV1_LOCUS13816</name>
</gene>
<evidence type="ECO:0000313" key="8">
    <source>
        <dbReference type="EMBL" id="CAL8109923.1"/>
    </source>
</evidence>
<protein>
    <recommendedName>
        <fullName evidence="7">C2H2-type domain-containing protein</fullName>
    </recommendedName>
</protein>
<dbReference type="Gene3D" id="3.30.160.60">
    <property type="entry name" value="Classic Zinc Finger"/>
    <property type="match status" value="8"/>
</dbReference>
<feature type="compositionally biased region" description="Basic residues" evidence="6">
    <location>
        <begin position="227"/>
        <end position="236"/>
    </location>
</feature>
<sequence length="1152" mass="131163">MDVAIKCCIICGQPRLKSEPQSLIGITEPLPGSDGSTLLNDQLCVYFIARKLLKLSRSRCIQFVSHFQNITHTSSWFQTLCSGCGDIVVQALGLHRTLVALAGQVEELGKTLQLMVQNSIQATDLPKSEDDGDAVWLEIRKLLEADNVPHGVSLIEEVLQSQDVHGRQCSDNDFDTGWNGGEDCYSDFENVNEKTIQSSKKGGPRKKNKVSYKNSSDSDSEYEPDRRKPKRQKSLNKRGWNANHCTKTDSGYQCRSCESFYTTSHGFKNHIRVHEESKKLGGRFDCPKCNHPNLSEEKLRRHLTKIHETVKNTCSVCGYVAHRRWLHEKHMLEQHNIKLWTPLAEREEKQGNISENGFVQGNSGLSDTGNGNETLADVNKSRSVECKSEGISLNDGDTNRSCLNSLAREFASKSNLLKLAANRSSVGISCRLCKSVYKTFGGFRRHVDDHNESKSRFKNKFDCPKCNHPNLSEEKLRRHLTKVHETVKNTCSICGKVSQRRGHHEKHMLKKHKIKIWTPISEKQSIKMEIDTKASSNETTDADNLQSRNNAAEMLSVDESSLPENAVVDKTEARRKRRRIKNLSNLKVDSDVSAEEDNDGGKVGRRRKSDDEWSGAGEASGMEEDCGSSNDGSDEDFTLKSARKPSGGSELYTCKICKSVYKSHRGYHRHQQEHRISKELNHKYDCEICSFPNSCERKLRYHKKRAHQEIVMIKCSICSYEALRPKQLRLHMKQHNPSYKRGIHTGRPRKKLRSANFRSDGKIECEICKAQYSGPEGYSRHLKDHEESNANNNQFDCDVCKFPCSSESRLRRHKSLKHVKTFPTCHLCGQTFIRPNLLRSHLKFHEENDKELDQTTGEYVCRFCKESFPSMRGLQTHKLVIHQTEMAASGKCYLCSNCGQCFSTVALLRRHVKTKHENIHRFTCETCGKGFESKHAIESHKIIHNLDRKQEFVCEVCGVAYSHKRSLEQHKVKFHPDAVGRKVYSKLAKGPAKEGHYKCKWCEVVFPFKYALVRHIPVAHKDLYNFNCDVCGKAYISSSSLRLHKEITHADGTTKYSCEYCGKLFPHKHYVVCHYKWCRKKQGKQDSLKSTSKPMESGPKPGDSNSYESTPESVQPSTSTDTSQQFQWKTEGLSSLSSLSSSFYFANNMYPK</sequence>
<dbReference type="SUPFAM" id="SSF57667">
    <property type="entry name" value="beta-beta-alpha zinc fingers"/>
    <property type="match status" value="3"/>
</dbReference>
<proteinExistence type="predicted"/>
<feature type="region of interest" description="Disordered" evidence="6">
    <location>
        <begin position="1087"/>
        <end position="1126"/>
    </location>
</feature>
<dbReference type="SMART" id="SM00355">
    <property type="entry name" value="ZnF_C2H2"/>
    <property type="match status" value="19"/>
</dbReference>
<feature type="domain" description="C2H2-type" evidence="7">
    <location>
        <begin position="893"/>
        <end position="921"/>
    </location>
</feature>
<dbReference type="Pfam" id="PF00096">
    <property type="entry name" value="zf-C2H2"/>
    <property type="match status" value="3"/>
</dbReference>
<feature type="region of interest" description="Disordered" evidence="6">
    <location>
        <begin position="195"/>
        <end position="240"/>
    </location>
</feature>
<keyword evidence="4" id="KW-0862">Zinc</keyword>
<feature type="region of interest" description="Disordered" evidence="6">
    <location>
        <begin position="591"/>
        <end position="647"/>
    </location>
</feature>
<dbReference type="InterPro" id="IPR013087">
    <property type="entry name" value="Znf_C2H2_type"/>
</dbReference>
<evidence type="ECO:0000259" key="7">
    <source>
        <dbReference type="PROSITE" id="PS50157"/>
    </source>
</evidence>
<feature type="domain" description="C2H2-type" evidence="7">
    <location>
        <begin position="823"/>
        <end position="850"/>
    </location>
</feature>
<dbReference type="PROSITE" id="PS00028">
    <property type="entry name" value="ZINC_FINGER_C2H2_1"/>
    <property type="match status" value="11"/>
</dbReference>
<feature type="domain" description="C2H2-type" evidence="7">
    <location>
        <begin position="922"/>
        <end position="949"/>
    </location>
</feature>
<evidence type="ECO:0000256" key="3">
    <source>
        <dbReference type="ARBA" id="ARBA00022771"/>
    </source>
</evidence>
<evidence type="ECO:0000256" key="6">
    <source>
        <dbReference type="SAM" id="MobiDB-lite"/>
    </source>
</evidence>
<feature type="domain" description="C2H2-type" evidence="7">
    <location>
        <begin position="1026"/>
        <end position="1054"/>
    </location>
</feature>
<evidence type="ECO:0000313" key="9">
    <source>
        <dbReference type="Proteomes" id="UP001642540"/>
    </source>
</evidence>
<organism evidence="8 9">
    <name type="scientific">Orchesella dallaii</name>
    <dbReference type="NCBI Taxonomy" id="48710"/>
    <lineage>
        <taxon>Eukaryota</taxon>
        <taxon>Metazoa</taxon>
        <taxon>Ecdysozoa</taxon>
        <taxon>Arthropoda</taxon>
        <taxon>Hexapoda</taxon>
        <taxon>Collembola</taxon>
        <taxon>Entomobryomorpha</taxon>
        <taxon>Entomobryoidea</taxon>
        <taxon>Orchesellidae</taxon>
        <taxon>Orchesellinae</taxon>
        <taxon>Orchesella</taxon>
    </lineage>
</organism>
<feature type="compositionally biased region" description="Polar residues" evidence="6">
    <location>
        <begin position="1103"/>
        <end position="1126"/>
    </location>
</feature>
<dbReference type="Proteomes" id="UP001642540">
    <property type="component" value="Unassembled WGS sequence"/>
</dbReference>
<evidence type="ECO:0000256" key="4">
    <source>
        <dbReference type="ARBA" id="ARBA00022833"/>
    </source>
</evidence>
<evidence type="ECO:0000256" key="2">
    <source>
        <dbReference type="ARBA" id="ARBA00022737"/>
    </source>
</evidence>
<keyword evidence="2" id="KW-0677">Repeat</keyword>
<feature type="domain" description="C2H2-type" evidence="7">
    <location>
        <begin position="252"/>
        <end position="279"/>
    </location>
</feature>
<dbReference type="PANTHER" id="PTHR24379:SF127">
    <property type="entry name" value="BLOODY FINGERS-RELATED"/>
    <property type="match status" value="1"/>
</dbReference>
<reference evidence="8 9" key="1">
    <citation type="submission" date="2024-08" db="EMBL/GenBank/DDBJ databases">
        <authorList>
            <person name="Cucini C."/>
            <person name="Frati F."/>
        </authorList>
    </citation>
    <scope>NUCLEOTIDE SEQUENCE [LARGE SCALE GENOMIC DNA]</scope>
</reference>
<feature type="domain" description="C2H2-type" evidence="7">
    <location>
        <begin position="952"/>
        <end position="975"/>
    </location>
</feature>
<feature type="compositionally biased region" description="Acidic residues" evidence="6">
    <location>
        <begin position="621"/>
        <end position="636"/>
    </location>
</feature>
<keyword evidence="1" id="KW-0479">Metal-binding</keyword>
<feature type="domain" description="C2H2-type" evidence="7">
    <location>
        <begin position="1056"/>
        <end position="1086"/>
    </location>
</feature>
<feature type="domain" description="C2H2-type" evidence="7">
    <location>
        <begin position="652"/>
        <end position="679"/>
    </location>
</feature>
<feature type="domain" description="C2H2-type" evidence="7">
    <location>
        <begin position="859"/>
        <end position="887"/>
    </location>
</feature>
<comment type="caution">
    <text evidence="8">The sequence shown here is derived from an EMBL/GenBank/DDBJ whole genome shotgun (WGS) entry which is preliminary data.</text>
</comment>
<dbReference type="PANTHER" id="PTHR24379">
    <property type="entry name" value="KRAB AND ZINC FINGER DOMAIN-CONTAINING"/>
    <property type="match status" value="1"/>
</dbReference>
<keyword evidence="3 5" id="KW-0863">Zinc-finger</keyword>
<evidence type="ECO:0000256" key="5">
    <source>
        <dbReference type="PROSITE-ProRule" id="PRU00042"/>
    </source>
</evidence>
<dbReference type="PROSITE" id="PS50157">
    <property type="entry name" value="ZINC_FINGER_C2H2_2"/>
    <property type="match status" value="9"/>
</dbReference>